<protein>
    <submittedName>
        <fullName evidence="9">MFS transporter</fullName>
    </submittedName>
</protein>
<feature type="transmembrane region" description="Helical" evidence="7">
    <location>
        <begin position="315"/>
        <end position="339"/>
    </location>
</feature>
<dbReference type="PANTHER" id="PTHR43414:SF6">
    <property type="entry name" value="MULTIDRUG RESISTANCE PROTEIN MDTG"/>
    <property type="match status" value="1"/>
</dbReference>
<dbReference type="EMBL" id="WKKF01000001">
    <property type="protein sequence ID" value="MRX52465.1"/>
    <property type="molecule type" value="Genomic_DNA"/>
</dbReference>
<dbReference type="InterPro" id="IPR020846">
    <property type="entry name" value="MFS_dom"/>
</dbReference>
<dbReference type="SUPFAM" id="SSF103473">
    <property type="entry name" value="MFS general substrate transporter"/>
    <property type="match status" value="1"/>
</dbReference>
<keyword evidence="10" id="KW-1185">Reference proteome</keyword>
<evidence type="ECO:0000256" key="2">
    <source>
        <dbReference type="ARBA" id="ARBA00022448"/>
    </source>
</evidence>
<feature type="transmembrane region" description="Helical" evidence="7">
    <location>
        <begin position="144"/>
        <end position="165"/>
    </location>
</feature>
<feature type="transmembrane region" description="Helical" evidence="7">
    <location>
        <begin position="171"/>
        <end position="189"/>
    </location>
</feature>
<feature type="transmembrane region" description="Helical" evidence="7">
    <location>
        <begin position="351"/>
        <end position="373"/>
    </location>
</feature>
<organism evidence="9 10">
    <name type="scientific">Metabacillus idriensis</name>
    <dbReference type="NCBI Taxonomy" id="324768"/>
    <lineage>
        <taxon>Bacteria</taxon>
        <taxon>Bacillati</taxon>
        <taxon>Bacillota</taxon>
        <taxon>Bacilli</taxon>
        <taxon>Bacillales</taxon>
        <taxon>Bacillaceae</taxon>
        <taxon>Metabacillus</taxon>
    </lineage>
</organism>
<feature type="transmembrane region" description="Helical" evidence="7">
    <location>
        <begin position="215"/>
        <end position="236"/>
    </location>
</feature>
<feature type="transmembrane region" description="Helical" evidence="7">
    <location>
        <begin position="47"/>
        <end position="72"/>
    </location>
</feature>
<keyword evidence="3" id="KW-1003">Cell membrane</keyword>
<dbReference type="PROSITE" id="PS50850">
    <property type="entry name" value="MFS"/>
    <property type="match status" value="1"/>
</dbReference>
<sequence>MEEIISKPHNQKVITMVAIITALSLLGDSMLYIALPIFWREAGLDSIWQVGILLSINRFIRLPFGPIAGWIYKKISLKTGLIFAIIIGAFTTLGYGLFKGFIAWIILRGLWGIAWSFFRIGGLSSVAFYADENHRGAAMGLYNGIYRLGSLFGMLLGGLLVPWLGLSFVSLAFGFLTLLGLPLIIYFFAADSQSQTEKKINSSSIHFAFVFKRKLLVIISGFLITLFVQGVLTSTLSSIIEHHYGQKISLFGLIIGVTFLSGLIQSARWMWEPFLARRIGIWSDGISGRVPIYFLSLFFSAVSFGMISSSLPLGLWIFSALAVMVGATAISTLTDAIAIDAAKSANVVSFLTIYSIVQDVGAALGPFLSYMLIELNNGFLYLYWGGACVFIALGLLWFILFLNEKTSGSIRIKNNLHS</sequence>
<evidence type="ECO:0000256" key="6">
    <source>
        <dbReference type="ARBA" id="ARBA00023136"/>
    </source>
</evidence>
<keyword evidence="2" id="KW-0813">Transport</keyword>
<feature type="transmembrane region" description="Helical" evidence="7">
    <location>
        <begin position="12"/>
        <end position="35"/>
    </location>
</feature>
<feature type="transmembrane region" description="Helical" evidence="7">
    <location>
        <begin position="379"/>
        <end position="402"/>
    </location>
</feature>
<evidence type="ECO:0000256" key="4">
    <source>
        <dbReference type="ARBA" id="ARBA00022692"/>
    </source>
</evidence>
<proteinExistence type="predicted"/>
<comment type="caution">
    <text evidence="9">The sequence shown here is derived from an EMBL/GenBank/DDBJ whole genome shotgun (WGS) entry which is preliminary data.</text>
</comment>
<feature type="transmembrane region" description="Helical" evidence="7">
    <location>
        <begin position="81"/>
        <end position="107"/>
    </location>
</feature>
<dbReference type="InterPro" id="IPR036259">
    <property type="entry name" value="MFS_trans_sf"/>
</dbReference>
<dbReference type="InterPro" id="IPR011701">
    <property type="entry name" value="MFS"/>
</dbReference>
<keyword evidence="4 7" id="KW-0812">Transmembrane</keyword>
<evidence type="ECO:0000256" key="7">
    <source>
        <dbReference type="SAM" id="Phobius"/>
    </source>
</evidence>
<evidence type="ECO:0000259" key="8">
    <source>
        <dbReference type="PROSITE" id="PS50850"/>
    </source>
</evidence>
<feature type="domain" description="Major facilitator superfamily (MFS) profile" evidence="8">
    <location>
        <begin position="13"/>
        <end position="406"/>
    </location>
</feature>
<evidence type="ECO:0000256" key="3">
    <source>
        <dbReference type="ARBA" id="ARBA00022475"/>
    </source>
</evidence>
<reference evidence="9 10" key="1">
    <citation type="submission" date="2019-11" db="EMBL/GenBank/DDBJ databases">
        <title>Bacillus idriensis genome.</title>
        <authorList>
            <person name="Konopka E.N."/>
            <person name="Newman J.D."/>
        </authorList>
    </citation>
    <scope>NUCLEOTIDE SEQUENCE [LARGE SCALE GENOMIC DNA]</scope>
    <source>
        <strain evidence="9 10">DSM 19097</strain>
    </source>
</reference>
<evidence type="ECO:0000256" key="5">
    <source>
        <dbReference type="ARBA" id="ARBA00022989"/>
    </source>
</evidence>
<dbReference type="GO" id="GO:0005886">
    <property type="term" value="C:plasma membrane"/>
    <property type="evidence" value="ECO:0007669"/>
    <property type="project" value="UniProtKB-SubCell"/>
</dbReference>
<keyword evidence="6 7" id="KW-0472">Membrane</keyword>
<gene>
    <name evidence="9" type="ORF">GJU41_00650</name>
</gene>
<feature type="transmembrane region" description="Helical" evidence="7">
    <location>
        <begin position="292"/>
        <end position="309"/>
    </location>
</feature>
<evidence type="ECO:0000313" key="10">
    <source>
        <dbReference type="Proteomes" id="UP000441585"/>
    </source>
</evidence>
<dbReference type="RefSeq" id="WP_154317827.1">
    <property type="nucleotide sequence ID" value="NZ_CAJGAA010000001.1"/>
</dbReference>
<dbReference type="AlphaFoldDB" id="A0A6I2M310"/>
<accession>A0A6I2M310</accession>
<dbReference type="Gene3D" id="1.20.1250.20">
    <property type="entry name" value="MFS general substrate transporter like domains"/>
    <property type="match status" value="2"/>
</dbReference>
<dbReference type="Proteomes" id="UP000441585">
    <property type="component" value="Unassembled WGS sequence"/>
</dbReference>
<evidence type="ECO:0000256" key="1">
    <source>
        <dbReference type="ARBA" id="ARBA00004651"/>
    </source>
</evidence>
<comment type="subcellular location">
    <subcellularLocation>
        <location evidence="1">Cell membrane</location>
        <topology evidence="1">Multi-pass membrane protein</topology>
    </subcellularLocation>
</comment>
<feature type="transmembrane region" description="Helical" evidence="7">
    <location>
        <begin position="248"/>
        <end position="271"/>
    </location>
</feature>
<dbReference type="PANTHER" id="PTHR43414">
    <property type="entry name" value="MULTIDRUG RESISTANCE PROTEIN MDTG"/>
    <property type="match status" value="1"/>
</dbReference>
<keyword evidence="5 7" id="KW-1133">Transmembrane helix</keyword>
<evidence type="ECO:0000313" key="9">
    <source>
        <dbReference type="EMBL" id="MRX52465.1"/>
    </source>
</evidence>
<dbReference type="Pfam" id="PF07690">
    <property type="entry name" value="MFS_1"/>
    <property type="match status" value="1"/>
</dbReference>
<dbReference type="GO" id="GO:0022857">
    <property type="term" value="F:transmembrane transporter activity"/>
    <property type="evidence" value="ECO:0007669"/>
    <property type="project" value="InterPro"/>
</dbReference>
<name>A0A6I2M310_9BACI</name>